<dbReference type="AlphaFoldDB" id="A0A0A9H1B6"/>
<organism evidence="1">
    <name type="scientific">Arundo donax</name>
    <name type="common">Giant reed</name>
    <name type="synonym">Donax arundinaceus</name>
    <dbReference type="NCBI Taxonomy" id="35708"/>
    <lineage>
        <taxon>Eukaryota</taxon>
        <taxon>Viridiplantae</taxon>
        <taxon>Streptophyta</taxon>
        <taxon>Embryophyta</taxon>
        <taxon>Tracheophyta</taxon>
        <taxon>Spermatophyta</taxon>
        <taxon>Magnoliopsida</taxon>
        <taxon>Liliopsida</taxon>
        <taxon>Poales</taxon>
        <taxon>Poaceae</taxon>
        <taxon>PACMAD clade</taxon>
        <taxon>Arundinoideae</taxon>
        <taxon>Arundineae</taxon>
        <taxon>Arundo</taxon>
    </lineage>
</organism>
<sequence>MRSNIFMMAKQHFIYSTTHFAIEKIYLVVTSTDP</sequence>
<reference evidence="1" key="1">
    <citation type="submission" date="2014-09" db="EMBL/GenBank/DDBJ databases">
        <authorList>
            <person name="Magalhaes I.L.F."/>
            <person name="Oliveira U."/>
            <person name="Santos F.R."/>
            <person name="Vidigal T.H.D.A."/>
            <person name="Brescovit A.D."/>
            <person name="Santos A.J."/>
        </authorList>
    </citation>
    <scope>NUCLEOTIDE SEQUENCE</scope>
    <source>
        <tissue evidence="1">Shoot tissue taken approximately 20 cm above the soil surface</tissue>
    </source>
</reference>
<evidence type="ECO:0000313" key="1">
    <source>
        <dbReference type="EMBL" id="JAE30572.1"/>
    </source>
</evidence>
<reference evidence="1" key="2">
    <citation type="journal article" date="2015" name="Data Brief">
        <title>Shoot transcriptome of the giant reed, Arundo donax.</title>
        <authorList>
            <person name="Barrero R.A."/>
            <person name="Guerrero F.D."/>
            <person name="Moolhuijzen P."/>
            <person name="Goolsby J.A."/>
            <person name="Tidwell J."/>
            <person name="Bellgard S.E."/>
            <person name="Bellgard M.I."/>
        </authorList>
    </citation>
    <scope>NUCLEOTIDE SEQUENCE</scope>
    <source>
        <tissue evidence="1">Shoot tissue taken approximately 20 cm above the soil surface</tissue>
    </source>
</reference>
<accession>A0A0A9H1B6</accession>
<protein>
    <submittedName>
        <fullName evidence="1">Uncharacterized protein</fullName>
    </submittedName>
</protein>
<name>A0A0A9H1B6_ARUDO</name>
<dbReference type="EMBL" id="GBRH01167324">
    <property type="protein sequence ID" value="JAE30572.1"/>
    <property type="molecule type" value="Transcribed_RNA"/>
</dbReference>
<proteinExistence type="predicted"/>